<keyword evidence="7" id="KW-1185">Reference proteome</keyword>
<dbReference type="InterPro" id="IPR001647">
    <property type="entry name" value="HTH_TetR"/>
</dbReference>
<dbReference type="HOGENOM" id="CLU_069356_2_2_11"/>
<dbReference type="KEGG" id="nml:Namu_5390"/>
<feature type="domain" description="HTH tetR-type" evidence="5">
    <location>
        <begin position="6"/>
        <end position="66"/>
    </location>
</feature>
<dbReference type="Pfam" id="PF00440">
    <property type="entry name" value="TetR_N"/>
    <property type="match status" value="1"/>
</dbReference>
<dbReference type="SUPFAM" id="SSF46689">
    <property type="entry name" value="Homeodomain-like"/>
    <property type="match status" value="1"/>
</dbReference>
<evidence type="ECO:0000259" key="5">
    <source>
        <dbReference type="PROSITE" id="PS50977"/>
    </source>
</evidence>
<keyword evidence="1" id="KW-0805">Transcription regulation</keyword>
<dbReference type="eggNOG" id="COG1309">
    <property type="taxonomic scope" value="Bacteria"/>
</dbReference>
<dbReference type="PROSITE" id="PS01081">
    <property type="entry name" value="HTH_TETR_1"/>
    <property type="match status" value="1"/>
</dbReference>
<protein>
    <submittedName>
        <fullName evidence="6">Transcriptional regulator, TetR family</fullName>
    </submittedName>
</protein>
<evidence type="ECO:0000256" key="4">
    <source>
        <dbReference type="PROSITE-ProRule" id="PRU00335"/>
    </source>
</evidence>
<evidence type="ECO:0000256" key="3">
    <source>
        <dbReference type="ARBA" id="ARBA00023163"/>
    </source>
</evidence>
<dbReference type="InterPro" id="IPR009057">
    <property type="entry name" value="Homeodomain-like_sf"/>
</dbReference>
<keyword evidence="2 4" id="KW-0238">DNA-binding</keyword>
<feature type="DNA-binding region" description="H-T-H motif" evidence="4">
    <location>
        <begin position="29"/>
        <end position="48"/>
    </location>
</feature>
<dbReference type="InParanoid" id="C8XDG3"/>
<dbReference type="PANTHER" id="PTHR30055:SF238">
    <property type="entry name" value="MYCOFACTOCIN BIOSYNTHESIS TRANSCRIPTIONAL REGULATOR MFTR-RELATED"/>
    <property type="match status" value="1"/>
</dbReference>
<dbReference type="AlphaFoldDB" id="C8XDG3"/>
<dbReference type="PROSITE" id="PS50977">
    <property type="entry name" value="HTH_TETR_2"/>
    <property type="match status" value="1"/>
</dbReference>
<dbReference type="PANTHER" id="PTHR30055">
    <property type="entry name" value="HTH-TYPE TRANSCRIPTIONAL REGULATOR RUTR"/>
    <property type="match status" value="1"/>
</dbReference>
<dbReference type="RefSeq" id="WP_015750453.1">
    <property type="nucleotide sequence ID" value="NC_013235.1"/>
</dbReference>
<dbReference type="GO" id="GO:0003700">
    <property type="term" value="F:DNA-binding transcription factor activity"/>
    <property type="evidence" value="ECO:0007669"/>
    <property type="project" value="TreeGrafter"/>
</dbReference>
<gene>
    <name evidence="6" type="ordered locus">Namu_5390</name>
</gene>
<dbReference type="FunCoup" id="C8XDG3">
    <property type="interactions" value="1"/>
</dbReference>
<dbReference type="Gene3D" id="1.10.357.10">
    <property type="entry name" value="Tetracycline Repressor, domain 2"/>
    <property type="match status" value="1"/>
</dbReference>
<accession>C8XDG3</accession>
<organism evidence="6 7">
    <name type="scientific">Nakamurella multipartita (strain ATCC 700099 / DSM 44233 / CIP 104796 / JCM 9543 / NBRC 105858 / Y-104)</name>
    <name type="common">Microsphaera multipartita</name>
    <dbReference type="NCBI Taxonomy" id="479431"/>
    <lineage>
        <taxon>Bacteria</taxon>
        <taxon>Bacillati</taxon>
        <taxon>Actinomycetota</taxon>
        <taxon>Actinomycetes</taxon>
        <taxon>Nakamurellales</taxon>
        <taxon>Nakamurellaceae</taxon>
        <taxon>Nakamurella</taxon>
    </lineage>
</organism>
<dbReference type="Proteomes" id="UP000002218">
    <property type="component" value="Chromosome"/>
</dbReference>
<reference evidence="6 7" key="2">
    <citation type="journal article" date="2010" name="Stand. Genomic Sci.">
        <title>Complete genome sequence of Nakamurella multipartita type strain (Y-104).</title>
        <authorList>
            <person name="Tice H."/>
            <person name="Mayilraj S."/>
            <person name="Sims D."/>
            <person name="Lapidus A."/>
            <person name="Nolan M."/>
            <person name="Lucas S."/>
            <person name="Glavina Del Rio T."/>
            <person name="Copeland A."/>
            <person name="Cheng J.F."/>
            <person name="Meincke L."/>
            <person name="Bruce D."/>
            <person name="Goodwin L."/>
            <person name="Pitluck S."/>
            <person name="Ivanova N."/>
            <person name="Mavromatis K."/>
            <person name="Ovchinnikova G."/>
            <person name="Pati A."/>
            <person name="Chen A."/>
            <person name="Palaniappan K."/>
            <person name="Land M."/>
            <person name="Hauser L."/>
            <person name="Chang Y.J."/>
            <person name="Jeffries C.D."/>
            <person name="Detter J.C."/>
            <person name="Brettin T."/>
            <person name="Rohde M."/>
            <person name="Goker M."/>
            <person name="Bristow J."/>
            <person name="Eisen J.A."/>
            <person name="Markowitz V."/>
            <person name="Hugenholtz P."/>
            <person name="Kyrpides N.C."/>
            <person name="Klenk H.P."/>
            <person name="Chen F."/>
        </authorList>
    </citation>
    <scope>NUCLEOTIDE SEQUENCE [LARGE SCALE GENOMIC DNA]</scope>
    <source>
        <strain evidence="7">ATCC 700099 / DSM 44233 / CIP 104796 / JCM 9543 / NBRC 105858 / Y-104</strain>
    </source>
</reference>
<dbReference type="STRING" id="479431.Namu_5390"/>
<dbReference type="InterPro" id="IPR023772">
    <property type="entry name" value="DNA-bd_HTH_TetR-type_CS"/>
</dbReference>
<dbReference type="EMBL" id="CP001737">
    <property type="protein sequence ID" value="ACV81653.1"/>
    <property type="molecule type" value="Genomic_DNA"/>
</dbReference>
<name>C8XDG3_NAKMY</name>
<evidence type="ECO:0000256" key="1">
    <source>
        <dbReference type="ARBA" id="ARBA00023015"/>
    </source>
</evidence>
<evidence type="ECO:0000313" key="6">
    <source>
        <dbReference type="EMBL" id="ACV81653.1"/>
    </source>
</evidence>
<dbReference type="GO" id="GO:0000976">
    <property type="term" value="F:transcription cis-regulatory region binding"/>
    <property type="evidence" value="ECO:0007669"/>
    <property type="project" value="TreeGrafter"/>
</dbReference>
<evidence type="ECO:0000313" key="7">
    <source>
        <dbReference type="Proteomes" id="UP000002218"/>
    </source>
</evidence>
<proteinExistence type="predicted"/>
<reference evidence="7" key="1">
    <citation type="submission" date="2009-09" db="EMBL/GenBank/DDBJ databases">
        <title>The complete genome of Nakamurella multipartita DSM 44233.</title>
        <authorList>
            <consortium name="US DOE Joint Genome Institute (JGI-PGF)"/>
            <person name="Lucas S."/>
            <person name="Copeland A."/>
            <person name="Lapidus A."/>
            <person name="Glavina del Rio T."/>
            <person name="Dalin E."/>
            <person name="Tice H."/>
            <person name="Bruce D."/>
            <person name="Goodwin L."/>
            <person name="Pitluck S."/>
            <person name="Kyrpides N."/>
            <person name="Mavromatis K."/>
            <person name="Ivanova N."/>
            <person name="Ovchinnikova G."/>
            <person name="Sims D."/>
            <person name="Meincke L."/>
            <person name="Brettin T."/>
            <person name="Detter J.C."/>
            <person name="Han C."/>
            <person name="Larimer F."/>
            <person name="Land M."/>
            <person name="Hauser L."/>
            <person name="Markowitz V."/>
            <person name="Cheng J.-F."/>
            <person name="Hugenholtz P."/>
            <person name="Woyke T."/>
            <person name="Wu D."/>
            <person name="Klenk H.-P."/>
            <person name="Eisen J.A."/>
        </authorList>
    </citation>
    <scope>NUCLEOTIDE SEQUENCE [LARGE SCALE GENOMIC DNA]</scope>
    <source>
        <strain evidence="7">ATCC 700099 / DSM 44233 / CIP 104796 / JCM 9543 / NBRC 105858 / Y-104</strain>
    </source>
</reference>
<evidence type="ECO:0000256" key="2">
    <source>
        <dbReference type="ARBA" id="ARBA00023125"/>
    </source>
</evidence>
<dbReference type="InterPro" id="IPR050109">
    <property type="entry name" value="HTH-type_TetR-like_transc_reg"/>
</dbReference>
<dbReference type="OrthoDB" id="4746440at2"/>
<dbReference type="PRINTS" id="PR00455">
    <property type="entry name" value="HTHTETR"/>
</dbReference>
<sequence>MVRWEPGTRERLYAAALELFATRGYEQTTAAEIAQSIGLSERTFFRHFADKREVLFAGQGEFLGVFLAGVADAPASAGPLELVTASLRAAATMFPDQRRSDVRLRQSVVAANAALGEREQHKMAVVAAALSGALRERGVDEPAATLAARSAITVFSVAVAQWVRPDEQRSMGELLERTTAELVALMTGATTAVSTTETMTAR</sequence>
<keyword evidence="3" id="KW-0804">Transcription</keyword>